<comment type="caution">
    <text evidence="1">The sequence shown here is derived from an EMBL/GenBank/DDBJ whole genome shotgun (WGS) entry which is preliminary data.</text>
</comment>
<dbReference type="AlphaFoldDB" id="A0A101ENI9"/>
<dbReference type="EMBL" id="LGFD01000003">
    <property type="protein sequence ID" value="KUK18452.1"/>
    <property type="molecule type" value="Genomic_DNA"/>
</dbReference>
<dbReference type="Proteomes" id="UP000053911">
    <property type="component" value="Unassembled WGS sequence"/>
</dbReference>
<reference evidence="2" key="1">
    <citation type="journal article" date="2015" name="MBio">
        <title>Genome-Resolved Metagenomic Analysis Reveals Roles for Candidate Phyla and Other Microbial Community Members in Biogeochemical Transformations in Oil Reservoirs.</title>
        <authorList>
            <person name="Hu P."/>
            <person name="Tom L."/>
            <person name="Singh A."/>
            <person name="Thomas B.C."/>
            <person name="Baker B.J."/>
            <person name="Piceno Y.M."/>
            <person name="Andersen G.L."/>
            <person name="Banfield J.F."/>
        </authorList>
    </citation>
    <scope>NUCLEOTIDE SEQUENCE [LARGE SCALE GENOMIC DNA]</scope>
</reference>
<dbReference type="PATRIC" id="fig|172049.5.peg.643"/>
<name>A0A101ENI9_9EURY</name>
<evidence type="ECO:0000313" key="1">
    <source>
        <dbReference type="EMBL" id="KUK18452.1"/>
    </source>
</evidence>
<dbReference type="RefSeq" id="WP_283217202.1">
    <property type="nucleotide sequence ID" value="NZ_LGFD01000003.1"/>
</dbReference>
<evidence type="ECO:0000313" key="2">
    <source>
        <dbReference type="Proteomes" id="UP000053911"/>
    </source>
</evidence>
<gene>
    <name evidence="1" type="ORF">XD54_0182</name>
</gene>
<sequence length="143" mass="16729">MNEKATKRQKLIKEAYRLGYFVGYKGHTEWVSWISKKKREIYEKAEFFSIYNEVRAAYEKGIEDGKIRRLKEIELGLSKLESEIIPEGTKEATKTKEKEEIEEDYQAFAKTPKIMEPPEIIKLIKSIEAPKMLSLPKILGEED</sequence>
<organism evidence="1 2">
    <name type="scientific">Thermococcus sibiricus</name>
    <dbReference type="NCBI Taxonomy" id="172049"/>
    <lineage>
        <taxon>Archaea</taxon>
        <taxon>Methanobacteriati</taxon>
        <taxon>Methanobacteriota</taxon>
        <taxon>Thermococci</taxon>
        <taxon>Thermococcales</taxon>
        <taxon>Thermococcaceae</taxon>
        <taxon>Thermococcus</taxon>
    </lineage>
</organism>
<accession>A0A101ENI9</accession>
<proteinExistence type="predicted"/>
<protein>
    <submittedName>
        <fullName evidence="1">Uncharacterized protein</fullName>
    </submittedName>
</protein>